<dbReference type="EMBL" id="CAJNOC010000915">
    <property type="protein sequence ID" value="CAF0816784.1"/>
    <property type="molecule type" value="Genomic_DNA"/>
</dbReference>
<keyword evidence="3" id="KW-0813">Transport</keyword>
<dbReference type="SUPFAM" id="SSF63712">
    <property type="entry name" value="Nicotinic receptor ligand binding domain-like"/>
    <property type="match status" value="1"/>
</dbReference>
<evidence type="ECO:0000259" key="4">
    <source>
        <dbReference type="Pfam" id="PF02931"/>
    </source>
</evidence>
<dbReference type="InterPro" id="IPR006202">
    <property type="entry name" value="Neur_chan_lig-bd"/>
</dbReference>
<dbReference type="PANTHER" id="PTHR18945">
    <property type="entry name" value="NEUROTRANSMITTER GATED ION CHANNEL"/>
    <property type="match status" value="1"/>
</dbReference>
<protein>
    <recommendedName>
        <fullName evidence="4">Neurotransmitter-gated ion-channel ligand-binding domain-containing protein</fullName>
    </recommendedName>
</protein>
<dbReference type="GO" id="GO:0004888">
    <property type="term" value="F:transmembrane signaling receptor activity"/>
    <property type="evidence" value="ECO:0007669"/>
    <property type="project" value="InterPro"/>
</dbReference>
<organism evidence="5 6">
    <name type="scientific">Brachionus calyciflorus</name>
    <dbReference type="NCBI Taxonomy" id="104777"/>
    <lineage>
        <taxon>Eukaryota</taxon>
        <taxon>Metazoa</taxon>
        <taxon>Spiralia</taxon>
        <taxon>Gnathifera</taxon>
        <taxon>Rotifera</taxon>
        <taxon>Eurotatoria</taxon>
        <taxon>Monogononta</taxon>
        <taxon>Pseudotrocha</taxon>
        <taxon>Ploima</taxon>
        <taxon>Brachionidae</taxon>
        <taxon>Brachionus</taxon>
    </lineage>
</organism>
<dbReference type="CDD" id="cd18989">
    <property type="entry name" value="LGIC_ECD_cation"/>
    <property type="match status" value="1"/>
</dbReference>
<keyword evidence="6" id="KW-1185">Reference proteome</keyword>
<dbReference type="Gene3D" id="2.70.170.10">
    <property type="entry name" value="Neurotransmitter-gated ion-channel ligand-binding domain"/>
    <property type="match status" value="1"/>
</dbReference>
<dbReference type="InterPro" id="IPR006201">
    <property type="entry name" value="Neur_channel"/>
</dbReference>
<feature type="chain" id="PRO_5033101960" description="Neurotransmitter-gated ion-channel ligand-binding domain-containing protein" evidence="3">
    <location>
        <begin position="19"/>
        <end position="400"/>
    </location>
</feature>
<feature type="transmembrane region" description="Helical" evidence="3">
    <location>
        <begin position="374"/>
        <end position="398"/>
    </location>
</feature>
<name>A0A813TUY0_9BILA</name>
<feature type="domain" description="Neurotransmitter-gated ion-channel ligand-binding" evidence="4">
    <location>
        <begin position="29"/>
        <end position="234"/>
    </location>
</feature>
<dbReference type="GO" id="GO:0016020">
    <property type="term" value="C:membrane"/>
    <property type="evidence" value="ECO:0007669"/>
    <property type="project" value="UniProtKB-SubCell"/>
</dbReference>
<keyword evidence="3" id="KW-0812">Transmembrane</keyword>
<proteinExistence type="inferred from homology"/>
<feature type="transmembrane region" description="Helical" evidence="3">
    <location>
        <begin position="266"/>
        <end position="285"/>
    </location>
</feature>
<comment type="caution">
    <text evidence="5">The sequence shown here is derived from an EMBL/GenBank/DDBJ whole genome shotgun (WGS) entry which is preliminary data.</text>
</comment>
<dbReference type="Pfam" id="PF02931">
    <property type="entry name" value="Neur_chan_LBD"/>
    <property type="match status" value="1"/>
</dbReference>
<feature type="transmembrane region" description="Helical" evidence="3">
    <location>
        <begin position="241"/>
        <end position="259"/>
    </location>
</feature>
<feature type="transmembrane region" description="Helical" evidence="3">
    <location>
        <begin position="297"/>
        <end position="317"/>
    </location>
</feature>
<dbReference type="InterPro" id="IPR038050">
    <property type="entry name" value="Neuro_actylchol_rec"/>
</dbReference>
<keyword evidence="3" id="KW-0406">Ion transport</keyword>
<keyword evidence="3" id="KW-0407">Ion channel</keyword>
<reference evidence="5" key="1">
    <citation type="submission" date="2021-02" db="EMBL/GenBank/DDBJ databases">
        <authorList>
            <person name="Nowell W R."/>
        </authorList>
    </citation>
    <scope>NUCLEOTIDE SEQUENCE</scope>
    <source>
        <strain evidence="5">Ploen Becks lab</strain>
    </source>
</reference>
<dbReference type="InterPro" id="IPR018000">
    <property type="entry name" value="Neurotransmitter_ion_chnl_CS"/>
</dbReference>
<comment type="subcellular location">
    <subcellularLocation>
        <location evidence="1">Membrane</location>
        <topology evidence="1">Multi-pass membrane protein</topology>
    </subcellularLocation>
</comment>
<dbReference type="Gene3D" id="1.20.58.390">
    <property type="entry name" value="Neurotransmitter-gated ion-channel transmembrane domain"/>
    <property type="match status" value="1"/>
</dbReference>
<dbReference type="Proteomes" id="UP000663879">
    <property type="component" value="Unassembled WGS sequence"/>
</dbReference>
<dbReference type="InterPro" id="IPR036734">
    <property type="entry name" value="Neur_chan_lig-bd_sf"/>
</dbReference>
<feature type="signal peptide" evidence="3">
    <location>
        <begin position="1"/>
        <end position="18"/>
    </location>
</feature>
<gene>
    <name evidence="5" type="ORF">OXX778_LOCUS7254</name>
</gene>
<dbReference type="PRINTS" id="PR00252">
    <property type="entry name" value="NRIONCHANNEL"/>
</dbReference>
<dbReference type="AlphaFoldDB" id="A0A813TUY0"/>
<evidence type="ECO:0000256" key="2">
    <source>
        <dbReference type="ARBA" id="ARBA00023136"/>
    </source>
</evidence>
<sequence length="400" mass="46894">MIKIYLIIFITIILKIKSIKKTHETEIISNAILTGYDKTIKHSNPVDLIIQLSLEEIVSLEEGNKILTTNTRIYLEWTDSRLIWNSSNYNSINKIPIKSNTLWIPELRVLNTPDSNGLLQIPSTNKAILESNGKISLIFNVPLMKTRCDVNILKFPYDEHICSIQIISLMKSKNDLVIKNAQFFQNGTSYVENLHWYLKDSSYGLVDSDNQQVQAASKFFTQVFEIKIKLQRKPRYQMISGFYPAYFLNLMTILIYFVNDGEQIKMTIDVIVTQCVYLIIVMHLTPVSSHYWTHASLYSFFSFIFCVITYCWVVLAYQMKYQKYMPKPIEKMCIFIRTILIDSKYKYEIDSSDFETKPNGKELKRCHFEKCVNILHYLMHIFMFIMIFVVDIVLWLVIVS</sequence>
<keyword evidence="3" id="KW-1133">Transmembrane helix</keyword>
<dbReference type="OrthoDB" id="410315at2759"/>
<comment type="similarity">
    <text evidence="3">Belongs to the ligand-gated ion channel (TC 1.A.9) family.</text>
</comment>
<dbReference type="PROSITE" id="PS00236">
    <property type="entry name" value="NEUROTR_ION_CHANNEL"/>
    <property type="match status" value="1"/>
</dbReference>
<keyword evidence="2 3" id="KW-0472">Membrane</keyword>
<dbReference type="GO" id="GO:0005230">
    <property type="term" value="F:extracellular ligand-gated monoatomic ion channel activity"/>
    <property type="evidence" value="ECO:0007669"/>
    <property type="project" value="InterPro"/>
</dbReference>
<evidence type="ECO:0000313" key="6">
    <source>
        <dbReference type="Proteomes" id="UP000663879"/>
    </source>
</evidence>
<evidence type="ECO:0000256" key="1">
    <source>
        <dbReference type="ARBA" id="ARBA00004141"/>
    </source>
</evidence>
<evidence type="ECO:0000256" key="3">
    <source>
        <dbReference type="RuleBase" id="RU000687"/>
    </source>
</evidence>
<keyword evidence="3" id="KW-0732">Signal</keyword>
<evidence type="ECO:0000313" key="5">
    <source>
        <dbReference type="EMBL" id="CAF0816784.1"/>
    </source>
</evidence>
<accession>A0A813TUY0</accession>